<evidence type="ECO:0000256" key="2">
    <source>
        <dbReference type="ARBA" id="ARBA00008422"/>
    </source>
</evidence>
<comment type="caution">
    <text evidence="18">The sequence shown here is derived from an EMBL/GenBank/DDBJ whole genome shotgun (WGS) entry which is preliminary data.</text>
</comment>
<keyword evidence="10" id="KW-0325">Glycoprotein</keyword>
<gene>
    <name evidence="18" type="ORF">C7M84_005467</name>
</gene>
<evidence type="ECO:0000256" key="7">
    <source>
        <dbReference type="ARBA" id="ARBA00022729"/>
    </source>
</evidence>
<evidence type="ECO:0000313" key="19">
    <source>
        <dbReference type="Proteomes" id="UP000283509"/>
    </source>
</evidence>
<evidence type="ECO:0000256" key="12">
    <source>
        <dbReference type="ARBA" id="ARBA00043668"/>
    </source>
</evidence>
<keyword evidence="8" id="KW-0378">Hydrolase</keyword>
<name>A0A423THR0_PENVA</name>
<dbReference type="Pfam" id="PF00328">
    <property type="entry name" value="His_Phos_2"/>
    <property type="match status" value="1"/>
</dbReference>
<feature type="chain" id="PRO_5019362622" description="Multiple inositol polyphosphate phosphatase 1" evidence="17">
    <location>
        <begin position="27"/>
        <end position="479"/>
    </location>
</feature>
<dbReference type="EMBL" id="QCYY01001705">
    <property type="protein sequence ID" value="ROT75981.1"/>
    <property type="molecule type" value="Genomic_DNA"/>
</dbReference>
<comment type="catalytic activity">
    <reaction evidence="15">
        <text>(2R)-2,3-bisphosphoglycerate + H2O = (2R)-2-phosphoglycerate + phosphate</text>
        <dbReference type="Rhea" id="RHEA:27381"/>
        <dbReference type="ChEBI" id="CHEBI:15377"/>
        <dbReference type="ChEBI" id="CHEBI:43474"/>
        <dbReference type="ChEBI" id="CHEBI:58248"/>
        <dbReference type="ChEBI" id="CHEBI:58289"/>
        <dbReference type="EC" id="3.1.3.80"/>
    </reaction>
    <physiologicalReaction direction="left-to-right" evidence="15">
        <dbReference type="Rhea" id="RHEA:27382"/>
    </physiologicalReaction>
</comment>
<evidence type="ECO:0000256" key="15">
    <source>
        <dbReference type="ARBA" id="ARBA00043832"/>
    </source>
</evidence>
<evidence type="ECO:0000256" key="10">
    <source>
        <dbReference type="ARBA" id="ARBA00023180"/>
    </source>
</evidence>
<dbReference type="OrthoDB" id="6509975at2759"/>
<comment type="catalytic activity">
    <reaction evidence="12">
        <text>1D-myo-inositol 1,2,5,6-tetrakisphosphate + H2O = 1D-myo-inositol 1,2,6-trisphosphate + phosphate</text>
        <dbReference type="Rhea" id="RHEA:77119"/>
        <dbReference type="ChEBI" id="CHEBI:15377"/>
        <dbReference type="ChEBI" id="CHEBI:43474"/>
        <dbReference type="ChEBI" id="CHEBI:195535"/>
        <dbReference type="ChEBI" id="CHEBI:195537"/>
        <dbReference type="EC" id="3.1.3.62"/>
    </reaction>
    <physiologicalReaction direction="left-to-right" evidence="12">
        <dbReference type="Rhea" id="RHEA:77120"/>
    </physiologicalReaction>
</comment>
<dbReference type="InterPro" id="IPR029033">
    <property type="entry name" value="His_PPase_superfam"/>
</dbReference>
<accession>A0A423THR0</accession>
<dbReference type="CDD" id="cd07061">
    <property type="entry name" value="HP_HAP_like"/>
    <property type="match status" value="1"/>
</dbReference>
<dbReference type="STRING" id="6689.A0A423THR0"/>
<reference evidence="18 19" key="2">
    <citation type="submission" date="2019-01" db="EMBL/GenBank/DDBJ databases">
        <title>The decoding of complex shrimp genome reveals the adaptation for benthos swimmer, frequently molting mechanism and breeding impact on genome.</title>
        <authorList>
            <person name="Sun Y."/>
            <person name="Gao Y."/>
            <person name="Yu Y."/>
        </authorList>
    </citation>
    <scope>NUCLEOTIDE SEQUENCE [LARGE SCALE GENOMIC DNA]</scope>
    <source>
        <tissue evidence="18">Muscle</tissue>
    </source>
</reference>
<feature type="signal peptide" evidence="17">
    <location>
        <begin position="1"/>
        <end position="26"/>
    </location>
</feature>
<dbReference type="InterPro" id="IPR016274">
    <property type="entry name" value="Histidine_acid_Pase_euk"/>
</dbReference>
<dbReference type="AlphaFoldDB" id="A0A423THR0"/>
<dbReference type="EC" id="3.1.3.80" evidence="3"/>
<dbReference type="GO" id="GO:0052745">
    <property type="term" value="F:inositol phosphate phosphatase activity"/>
    <property type="evidence" value="ECO:0007669"/>
    <property type="project" value="TreeGrafter"/>
</dbReference>
<keyword evidence="7 17" id="KW-0732">Signal</keyword>
<sequence length="479" mass="54638">MPRRRHGAWACLALLCCGSLLRAAAAYCYSDEQKVADMLSSKSPYAKLRGNMTKKDLVPESCHPVQLWHLVRHGSRYPSEKAIQDFVNILPELRARIVNVCKGCGKLCSSDKKLISYWQSNLNESIAQTLAPEGAYQQEEISSKFLNLFPEILPDTFATEDYKFRYTATQRTRESALAYARGAFGSHAENIHMPEPTDPDPLLQFDKVCSKYVAEVELNDAAMREERLFQIGSQMERVVSRVGERAGVKFTSVEVGIMYEACRYYTAWDPETPSAWCGVFTKSDLKVLEYWQDLKYYYKSGYGHRINYEQACRLVQDLVRTFRRRVEKGEGPRGVFYFTHLDAYLKLMARLGMFWDNTTLTHEDIKAKRLWRTSIVGPFSANVAFLLSRCDDDRWFVSMAVNERRAKLPGCRGEKSCTWEEFMALLGQYESCDFDAICENDPPVVQEEEGGFDGSAGTPSTLLLVAVLQPLLRLLSRES</sequence>
<evidence type="ECO:0000256" key="3">
    <source>
        <dbReference type="ARBA" id="ARBA00012976"/>
    </source>
</evidence>
<dbReference type="PANTHER" id="PTHR20963">
    <property type="entry name" value="MULTIPLE INOSITOL POLYPHOSPHATE PHOSPHATASE-RELATED"/>
    <property type="match status" value="1"/>
</dbReference>
<dbReference type="InterPro" id="IPR000560">
    <property type="entry name" value="His_Pase_clade-2"/>
</dbReference>
<dbReference type="Gene3D" id="3.40.50.1240">
    <property type="entry name" value="Phosphoglycerate mutase-like"/>
    <property type="match status" value="1"/>
</dbReference>
<dbReference type="SUPFAM" id="SSF53254">
    <property type="entry name" value="Phosphoglycerate mutase-like"/>
    <property type="match status" value="1"/>
</dbReference>
<dbReference type="PANTHER" id="PTHR20963:SF8">
    <property type="entry name" value="MULTIPLE INOSITOL POLYPHOSPHATE PHOSPHATASE 1"/>
    <property type="match status" value="1"/>
</dbReference>
<keyword evidence="16" id="KW-1015">Disulfide bond</keyword>
<feature type="disulfide bond" evidence="16">
    <location>
        <begin position="62"/>
        <end position="390"/>
    </location>
</feature>
<comment type="similarity">
    <text evidence="2">Belongs to the histidine acid phosphatase family. MINPP1 subfamily.</text>
</comment>
<dbReference type="EC" id="3.1.3.62" evidence="4"/>
<dbReference type="Proteomes" id="UP000283509">
    <property type="component" value="Unassembled WGS sequence"/>
</dbReference>
<dbReference type="GO" id="GO:0005886">
    <property type="term" value="C:plasma membrane"/>
    <property type="evidence" value="ECO:0007669"/>
    <property type="project" value="UniProtKB-SubCell"/>
</dbReference>
<evidence type="ECO:0000313" key="18">
    <source>
        <dbReference type="EMBL" id="ROT75981.1"/>
    </source>
</evidence>
<comment type="catalytic activity">
    <reaction evidence="14">
        <text>1D-myo-inositol hexakisphosphate + H2O = 1D-myo-inositol 1,2,4,5,6-pentakisphosphate + phosphate</text>
        <dbReference type="Rhea" id="RHEA:16989"/>
        <dbReference type="ChEBI" id="CHEBI:15377"/>
        <dbReference type="ChEBI" id="CHEBI:43474"/>
        <dbReference type="ChEBI" id="CHEBI:57798"/>
        <dbReference type="ChEBI" id="CHEBI:58130"/>
        <dbReference type="EC" id="3.1.3.62"/>
    </reaction>
    <physiologicalReaction direction="left-to-right" evidence="14">
        <dbReference type="Rhea" id="RHEA:16990"/>
    </physiologicalReaction>
</comment>
<evidence type="ECO:0000256" key="5">
    <source>
        <dbReference type="ARBA" id="ARBA00018097"/>
    </source>
</evidence>
<evidence type="ECO:0000256" key="8">
    <source>
        <dbReference type="ARBA" id="ARBA00022801"/>
    </source>
</evidence>
<comment type="catalytic activity">
    <reaction evidence="13">
        <text>1D-myo-inositol 1,2,4,5,6-pentakisphosphate + H2O = 1D-myo-inositol 1,2,5,6-tetrakisphosphate + phosphate</text>
        <dbReference type="Rhea" id="RHEA:77115"/>
        <dbReference type="ChEBI" id="CHEBI:15377"/>
        <dbReference type="ChEBI" id="CHEBI:43474"/>
        <dbReference type="ChEBI" id="CHEBI:57798"/>
        <dbReference type="ChEBI" id="CHEBI:195535"/>
        <dbReference type="EC" id="3.1.3.62"/>
    </reaction>
    <physiologicalReaction direction="left-to-right" evidence="13">
        <dbReference type="Rhea" id="RHEA:77116"/>
    </physiologicalReaction>
</comment>
<evidence type="ECO:0000256" key="1">
    <source>
        <dbReference type="ARBA" id="ARBA00004236"/>
    </source>
</evidence>
<evidence type="ECO:0000256" key="13">
    <source>
        <dbReference type="ARBA" id="ARBA00043671"/>
    </source>
</evidence>
<proteinExistence type="inferred from homology"/>
<evidence type="ECO:0000256" key="11">
    <source>
        <dbReference type="ARBA" id="ARBA00031642"/>
    </source>
</evidence>
<evidence type="ECO:0000256" key="17">
    <source>
        <dbReference type="SAM" id="SignalP"/>
    </source>
</evidence>
<evidence type="ECO:0000256" key="4">
    <source>
        <dbReference type="ARBA" id="ARBA00013040"/>
    </source>
</evidence>
<dbReference type="PIRSF" id="PIRSF000894">
    <property type="entry name" value="Acid_phosphatase"/>
    <property type="match status" value="1"/>
</dbReference>
<keyword evidence="6" id="KW-1003">Cell membrane</keyword>
<keyword evidence="9" id="KW-0472">Membrane</keyword>
<feature type="disulfide bond" evidence="16">
    <location>
        <begin position="411"/>
        <end position="417"/>
    </location>
</feature>
<evidence type="ECO:0000256" key="6">
    <source>
        <dbReference type="ARBA" id="ARBA00022475"/>
    </source>
</evidence>
<keyword evidence="19" id="KW-1185">Reference proteome</keyword>
<dbReference type="GO" id="GO:0003993">
    <property type="term" value="F:acid phosphatase activity"/>
    <property type="evidence" value="ECO:0007669"/>
    <property type="project" value="TreeGrafter"/>
</dbReference>
<organism evidence="18 19">
    <name type="scientific">Penaeus vannamei</name>
    <name type="common">Whiteleg shrimp</name>
    <name type="synonym">Litopenaeus vannamei</name>
    <dbReference type="NCBI Taxonomy" id="6689"/>
    <lineage>
        <taxon>Eukaryota</taxon>
        <taxon>Metazoa</taxon>
        <taxon>Ecdysozoa</taxon>
        <taxon>Arthropoda</taxon>
        <taxon>Crustacea</taxon>
        <taxon>Multicrustacea</taxon>
        <taxon>Malacostraca</taxon>
        <taxon>Eumalacostraca</taxon>
        <taxon>Eucarida</taxon>
        <taxon>Decapoda</taxon>
        <taxon>Dendrobranchiata</taxon>
        <taxon>Penaeoidea</taxon>
        <taxon>Penaeidae</taxon>
        <taxon>Penaeus</taxon>
    </lineage>
</organism>
<protein>
    <recommendedName>
        <fullName evidence="5">Multiple inositol polyphosphate phosphatase 1</fullName>
        <ecNumber evidence="4">3.1.3.62</ecNumber>
        <ecNumber evidence="3">3.1.3.80</ecNumber>
    </recommendedName>
    <alternativeName>
        <fullName evidence="11">2,3-bisphosphoglycerate 3-phosphatase</fullName>
    </alternativeName>
</protein>
<evidence type="ECO:0000256" key="16">
    <source>
        <dbReference type="PIRSR" id="PIRSR000894-2"/>
    </source>
</evidence>
<evidence type="ECO:0000256" key="9">
    <source>
        <dbReference type="ARBA" id="ARBA00023136"/>
    </source>
</evidence>
<dbReference type="GO" id="GO:0034417">
    <property type="term" value="F:bisphosphoglycerate 3-phosphatase activity"/>
    <property type="evidence" value="ECO:0007669"/>
    <property type="project" value="UniProtKB-EC"/>
</dbReference>
<reference evidence="18 19" key="1">
    <citation type="submission" date="2018-04" db="EMBL/GenBank/DDBJ databases">
        <authorList>
            <person name="Zhang X."/>
            <person name="Yuan J."/>
            <person name="Li F."/>
            <person name="Xiang J."/>
        </authorList>
    </citation>
    <scope>NUCLEOTIDE SEQUENCE [LARGE SCALE GENOMIC DNA]</scope>
    <source>
        <tissue evidence="18">Muscle</tissue>
    </source>
</reference>
<comment type="subcellular location">
    <subcellularLocation>
        <location evidence="1">Cell membrane</location>
    </subcellularLocation>
</comment>
<evidence type="ECO:0000256" key="14">
    <source>
        <dbReference type="ARBA" id="ARBA00043691"/>
    </source>
</evidence>
<feature type="disulfide bond" evidence="16">
    <location>
        <begin position="262"/>
        <end position="277"/>
    </location>
</feature>